<dbReference type="InterPro" id="IPR036388">
    <property type="entry name" value="WH-like_DNA-bd_sf"/>
</dbReference>
<dbReference type="KEGG" id="som:SOMG_01309"/>
<dbReference type="PANTHER" id="PTHR12806:SF0">
    <property type="entry name" value="VACUOLAR-SORTING PROTEIN SNF8"/>
    <property type="match status" value="1"/>
</dbReference>
<dbReference type="GeneID" id="80874791"/>
<evidence type="ECO:0000256" key="1">
    <source>
        <dbReference type="ARBA" id="ARBA00004481"/>
    </source>
</evidence>
<evidence type="ECO:0000256" key="9">
    <source>
        <dbReference type="PIRNR" id="PIRNR017215"/>
    </source>
</evidence>
<keyword evidence="6" id="KW-0967">Endosome</keyword>
<keyword evidence="5" id="KW-0963">Cytoplasm</keyword>
<dbReference type="Pfam" id="PF04157">
    <property type="entry name" value="EAP30"/>
    <property type="match status" value="1"/>
</dbReference>
<dbReference type="PIRSF" id="PIRSF017215">
    <property type="entry name" value="ESCRT2_Vps22"/>
    <property type="match status" value="1"/>
</dbReference>
<comment type="subunit">
    <text evidence="9">Component of the endosomal sorting complex required for transport II (ESCRT-II).</text>
</comment>
<evidence type="ECO:0000256" key="5">
    <source>
        <dbReference type="ARBA" id="ARBA00022490"/>
    </source>
</evidence>
<evidence type="ECO:0000256" key="8">
    <source>
        <dbReference type="ARBA" id="ARBA00023136"/>
    </source>
</evidence>
<dbReference type="InterPro" id="IPR036390">
    <property type="entry name" value="WH_DNA-bd_sf"/>
</dbReference>
<evidence type="ECO:0000256" key="3">
    <source>
        <dbReference type="ARBA" id="ARBA00009834"/>
    </source>
</evidence>
<proteinExistence type="inferred from homology"/>
<dbReference type="GO" id="GO:0043328">
    <property type="term" value="P:protein transport to vacuole involved in ubiquitin-dependent protein catabolic process via the multivesicular body sorting pathway"/>
    <property type="evidence" value="ECO:0007669"/>
    <property type="project" value="TreeGrafter"/>
</dbReference>
<gene>
    <name evidence="10" type="primary">dot2</name>
    <name evidence="10" type="ORF">SOMG_01309</name>
</gene>
<name>A0AAF0AUB2_9SCHI</name>
<comment type="function">
    <text evidence="9">Component of the endosomal sorting complex required for transport II (ESCRT-II), which is required for multivesicular body (MVB) formation and sorting of endosomal cargo proteins into MVBs.</text>
</comment>
<dbReference type="SUPFAM" id="SSF46785">
    <property type="entry name" value="Winged helix' DNA-binding domain"/>
    <property type="match status" value="2"/>
</dbReference>
<dbReference type="Proteomes" id="UP001212411">
    <property type="component" value="Chromosome 1"/>
</dbReference>
<organism evidence="10 11">
    <name type="scientific">Schizosaccharomyces osmophilus</name>
    <dbReference type="NCBI Taxonomy" id="2545709"/>
    <lineage>
        <taxon>Eukaryota</taxon>
        <taxon>Fungi</taxon>
        <taxon>Dikarya</taxon>
        <taxon>Ascomycota</taxon>
        <taxon>Taphrinomycotina</taxon>
        <taxon>Schizosaccharomycetes</taxon>
        <taxon>Schizosaccharomycetales</taxon>
        <taxon>Schizosaccharomycetaceae</taxon>
        <taxon>Schizosaccharomyces</taxon>
    </lineage>
</organism>
<comment type="similarity">
    <text evidence="3 9">Belongs to the SNF8 family.</text>
</comment>
<evidence type="ECO:0000313" key="10">
    <source>
        <dbReference type="EMBL" id="WBW70639.1"/>
    </source>
</evidence>
<reference evidence="10 11" key="1">
    <citation type="journal article" date="2023" name="G3 (Bethesda)">
        <title>A high-quality reference genome for the fission yeast Schizosaccharomyces osmophilus.</title>
        <authorList>
            <person name="Jia G.S."/>
            <person name="Zhang W.C."/>
            <person name="Liang Y."/>
            <person name="Liu X.H."/>
            <person name="Rhind N."/>
            <person name="Pidoux A."/>
            <person name="Brysch-Herzberg M."/>
            <person name="Du L.L."/>
        </authorList>
    </citation>
    <scope>NUCLEOTIDE SEQUENCE [LARGE SCALE GENOMIC DNA]</scope>
    <source>
        <strain evidence="10 11">CBS 15793</strain>
    </source>
</reference>
<keyword evidence="11" id="KW-1185">Reference proteome</keyword>
<dbReference type="Gene3D" id="6.10.140.180">
    <property type="match status" value="1"/>
</dbReference>
<dbReference type="InterPro" id="IPR040608">
    <property type="entry name" value="Snf8/Vps36"/>
</dbReference>
<keyword evidence="4 9" id="KW-0813">Transport</keyword>
<evidence type="ECO:0000256" key="6">
    <source>
        <dbReference type="ARBA" id="ARBA00022753"/>
    </source>
</evidence>
<evidence type="ECO:0000313" key="11">
    <source>
        <dbReference type="Proteomes" id="UP001212411"/>
    </source>
</evidence>
<keyword evidence="7 9" id="KW-0653">Protein transport</keyword>
<dbReference type="GO" id="GO:0000814">
    <property type="term" value="C:ESCRT II complex"/>
    <property type="evidence" value="ECO:0007669"/>
    <property type="project" value="UniProtKB-UniRule"/>
</dbReference>
<sequence length="249" mass="27807">MHKRVGIGALNKDPIKQYEQVGNELIEQQAEEIASQLSTFQEALKNFAKEHAVEIRNNAEFRKTFTKLSLKIGLDPLVSGSRESAWSAVGMNEFYLQVAVRVVEVCHATQLENGGLVSGSRVCEFLNGENEASGYDLLTEDDIVRAVLALKPLGPGCDIEEIAGKRYIRSLPLELSKDQNFVLEAVEVLGYVTASILKDNYGWDRGRCIHVLNDLVSKSLLWVDNQSMETTYWGASTLLDEKSNQIVEW</sequence>
<dbReference type="RefSeq" id="XP_056034882.1">
    <property type="nucleotide sequence ID" value="XM_056180102.1"/>
</dbReference>
<keyword evidence="8" id="KW-0472">Membrane</keyword>
<dbReference type="EMBL" id="CP115611">
    <property type="protein sequence ID" value="WBW70639.1"/>
    <property type="molecule type" value="Genomic_DNA"/>
</dbReference>
<evidence type="ECO:0000256" key="4">
    <source>
        <dbReference type="ARBA" id="ARBA00022448"/>
    </source>
</evidence>
<dbReference type="Gene3D" id="1.10.10.10">
    <property type="entry name" value="Winged helix-like DNA-binding domain superfamily/Winged helix DNA-binding domain"/>
    <property type="match status" value="2"/>
</dbReference>
<evidence type="ECO:0000256" key="2">
    <source>
        <dbReference type="ARBA" id="ARBA00004496"/>
    </source>
</evidence>
<accession>A0AAF0AUB2</accession>
<protein>
    <submittedName>
        <fullName evidence="10">ESCRT II complex subunit Dot2</fullName>
    </submittedName>
</protein>
<comment type="subcellular location">
    <subcellularLocation>
        <location evidence="2">Cytoplasm</location>
    </subcellularLocation>
    <subcellularLocation>
        <location evidence="1">Endosome membrane</location>
        <topology evidence="1">Peripheral membrane protein</topology>
    </subcellularLocation>
</comment>
<dbReference type="AlphaFoldDB" id="A0AAF0AUB2"/>
<dbReference type="PANTHER" id="PTHR12806">
    <property type="entry name" value="EAP30 SUBUNIT OF ELL COMPLEX"/>
    <property type="match status" value="1"/>
</dbReference>
<dbReference type="InterPro" id="IPR016689">
    <property type="entry name" value="ESCRT-2_cplx_Snf8"/>
</dbReference>
<evidence type="ECO:0000256" key="7">
    <source>
        <dbReference type="ARBA" id="ARBA00022927"/>
    </source>
</evidence>
<dbReference type="FunFam" id="1.10.10.10:FF:000397">
    <property type="entry name" value="Vacuolar-sorting protein SNF8"/>
    <property type="match status" value="1"/>
</dbReference>